<keyword evidence="1" id="KW-0472">Membrane</keyword>
<keyword evidence="1" id="KW-1133">Transmembrane helix</keyword>
<accession>A0A165AR07</accession>
<dbReference type="GeneID" id="63824502"/>
<organism evidence="2 3">
    <name type="scientific">Laetiporus sulphureus 93-53</name>
    <dbReference type="NCBI Taxonomy" id="1314785"/>
    <lineage>
        <taxon>Eukaryota</taxon>
        <taxon>Fungi</taxon>
        <taxon>Dikarya</taxon>
        <taxon>Basidiomycota</taxon>
        <taxon>Agaricomycotina</taxon>
        <taxon>Agaricomycetes</taxon>
        <taxon>Polyporales</taxon>
        <taxon>Laetiporus</taxon>
    </lineage>
</organism>
<keyword evidence="3" id="KW-1185">Reference proteome</keyword>
<name>A0A165AR07_9APHY</name>
<dbReference type="RefSeq" id="XP_040757230.1">
    <property type="nucleotide sequence ID" value="XM_040907473.1"/>
</dbReference>
<dbReference type="InParanoid" id="A0A165AR07"/>
<sequence>MGDTFLADISAARSTISHVVFSETELLARLEDMFLSEARDEFESNTAPDHAVERIVLPSGKIRLLLANLTLSTSGLPLQAERMSTLLDEVLPAHEEAFLDASTVLQRLLTRWHISGGEQAMCLTQEYGEEINPPPMKDDICSDHFSAMQRTFKDIDNAISDLDSKAYDIALRMSEQEDQIKAGYNAAKIGLKKVNAEATIHRAELDVLQSSSGALDERVLKLESTTRSLLKAMKYFYGRLEELIHEIKMQLNDCMTSCPSTSVSDSVALTDQNTIVDVAQLADLLDQYIIMGRNLELLAEKIRSHTASPSEPHLCHEVQECSKLQIENGESRDQEPMLQALSSHENIGQHRLLDQRISASRLRIMAGGLILFMALYILNVIKSLQSSKRAIAKEGFTLS</sequence>
<protein>
    <submittedName>
        <fullName evidence="2">Uncharacterized protein</fullName>
    </submittedName>
</protein>
<dbReference type="EMBL" id="KV427833">
    <property type="protein sequence ID" value="KZS99489.1"/>
    <property type="molecule type" value="Genomic_DNA"/>
</dbReference>
<keyword evidence="1" id="KW-0812">Transmembrane</keyword>
<reference evidence="2 3" key="1">
    <citation type="journal article" date="2016" name="Mol. Biol. Evol.">
        <title>Comparative Genomics of Early-Diverging Mushroom-Forming Fungi Provides Insights into the Origins of Lignocellulose Decay Capabilities.</title>
        <authorList>
            <person name="Nagy L.G."/>
            <person name="Riley R."/>
            <person name="Tritt A."/>
            <person name="Adam C."/>
            <person name="Daum C."/>
            <person name="Floudas D."/>
            <person name="Sun H."/>
            <person name="Yadav J.S."/>
            <person name="Pangilinan J."/>
            <person name="Larsson K.H."/>
            <person name="Matsuura K."/>
            <person name="Barry K."/>
            <person name="Labutti K."/>
            <person name="Kuo R."/>
            <person name="Ohm R.A."/>
            <person name="Bhattacharya S.S."/>
            <person name="Shirouzu T."/>
            <person name="Yoshinaga Y."/>
            <person name="Martin F.M."/>
            <person name="Grigoriev I.V."/>
            <person name="Hibbett D.S."/>
        </authorList>
    </citation>
    <scope>NUCLEOTIDE SEQUENCE [LARGE SCALE GENOMIC DNA]</scope>
    <source>
        <strain evidence="2 3">93-53</strain>
    </source>
</reference>
<dbReference type="Proteomes" id="UP000076871">
    <property type="component" value="Unassembled WGS sequence"/>
</dbReference>
<dbReference type="AlphaFoldDB" id="A0A165AR07"/>
<evidence type="ECO:0000313" key="3">
    <source>
        <dbReference type="Proteomes" id="UP000076871"/>
    </source>
</evidence>
<evidence type="ECO:0000313" key="2">
    <source>
        <dbReference type="EMBL" id="KZS99489.1"/>
    </source>
</evidence>
<proteinExistence type="predicted"/>
<evidence type="ECO:0000256" key="1">
    <source>
        <dbReference type="SAM" id="Phobius"/>
    </source>
</evidence>
<gene>
    <name evidence="2" type="ORF">LAESUDRAFT_718645</name>
</gene>
<feature type="transmembrane region" description="Helical" evidence="1">
    <location>
        <begin position="362"/>
        <end position="381"/>
    </location>
</feature>